<dbReference type="CDD" id="cd02538">
    <property type="entry name" value="G1P_TT_short"/>
    <property type="match status" value="1"/>
</dbReference>
<gene>
    <name evidence="11" type="primary">rfbA</name>
    <name evidence="11" type="ORF">FE246_05210</name>
</gene>
<accession>A0A5R9H764</accession>
<keyword evidence="7 9" id="KW-0460">Magnesium</keyword>
<dbReference type="FunFam" id="3.90.550.10:FF:000023">
    <property type="entry name" value="Glucose-1-phosphate thymidylyltransferase"/>
    <property type="match status" value="1"/>
</dbReference>
<evidence type="ECO:0000259" key="10">
    <source>
        <dbReference type="Pfam" id="PF00483"/>
    </source>
</evidence>
<organism evidence="11 12">
    <name type="scientific">Aliarcobacter thereius</name>
    <dbReference type="NCBI Taxonomy" id="544718"/>
    <lineage>
        <taxon>Bacteria</taxon>
        <taxon>Pseudomonadati</taxon>
        <taxon>Campylobacterota</taxon>
        <taxon>Epsilonproteobacteria</taxon>
        <taxon>Campylobacterales</taxon>
        <taxon>Arcobacteraceae</taxon>
        <taxon>Aliarcobacter</taxon>
    </lineage>
</organism>
<comment type="similarity">
    <text evidence="2 9">Belongs to the glucose-1-phosphate thymidylyltransferase family.</text>
</comment>
<evidence type="ECO:0000256" key="2">
    <source>
        <dbReference type="ARBA" id="ARBA00010480"/>
    </source>
</evidence>
<evidence type="ECO:0000256" key="8">
    <source>
        <dbReference type="ARBA" id="ARBA00049336"/>
    </source>
</evidence>
<dbReference type="Gene3D" id="3.90.550.10">
    <property type="entry name" value="Spore Coat Polysaccharide Biosynthesis Protein SpsA, Chain A"/>
    <property type="match status" value="1"/>
</dbReference>
<protein>
    <recommendedName>
        <fullName evidence="3 9">Glucose-1-phosphate thymidylyltransferase</fullName>
        <ecNumber evidence="3 9">2.7.7.24</ecNumber>
    </recommendedName>
</protein>
<feature type="domain" description="Nucleotidyl transferase" evidence="10">
    <location>
        <begin position="2"/>
        <end position="241"/>
    </location>
</feature>
<comment type="function">
    <text evidence="9">Catalyzes the formation of dTDP-glucose, from dTTP and glucose 1-phosphate, as well as its pyrophosphorolysis.</text>
</comment>
<evidence type="ECO:0000256" key="4">
    <source>
        <dbReference type="ARBA" id="ARBA00022679"/>
    </source>
</evidence>
<reference evidence="11 12" key="1">
    <citation type="submission" date="2019-05" db="EMBL/GenBank/DDBJ databases">
        <title>Arcobacter cibarius and Arcobacter thereius providing challenges in identification an antibiotic susceptibility and Quinolone resistance.</title>
        <authorList>
            <person name="Busch A."/>
            <person name="Hanel I."/>
            <person name="Hotzel H."/>
            <person name="Tomaso H."/>
        </authorList>
    </citation>
    <scope>NUCLEOTIDE SEQUENCE [LARGE SCALE GENOMIC DNA]</scope>
    <source>
        <strain evidence="11 12">17CS1191_2</strain>
    </source>
</reference>
<dbReference type="InterPro" id="IPR005907">
    <property type="entry name" value="G1P_thy_trans_s"/>
</dbReference>
<dbReference type="RefSeq" id="WP_138142838.1">
    <property type="nucleotide sequence ID" value="NZ_VBUF01000003.1"/>
</dbReference>
<comment type="catalytic activity">
    <reaction evidence="8 9">
        <text>dTTP + alpha-D-glucose 1-phosphate + H(+) = dTDP-alpha-D-glucose + diphosphate</text>
        <dbReference type="Rhea" id="RHEA:15225"/>
        <dbReference type="ChEBI" id="CHEBI:15378"/>
        <dbReference type="ChEBI" id="CHEBI:33019"/>
        <dbReference type="ChEBI" id="CHEBI:37568"/>
        <dbReference type="ChEBI" id="CHEBI:57477"/>
        <dbReference type="ChEBI" id="CHEBI:58601"/>
        <dbReference type="EC" id="2.7.7.24"/>
    </reaction>
</comment>
<dbReference type="PANTHER" id="PTHR43532">
    <property type="entry name" value="GLUCOSE-1-PHOSPHATE THYMIDYLYLTRANSFERASE"/>
    <property type="match status" value="1"/>
</dbReference>
<dbReference type="AlphaFoldDB" id="A0A5R9H764"/>
<comment type="cofactor">
    <cofactor evidence="1">
        <name>Mg(2+)</name>
        <dbReference type="ChEBI" id="CHEBI:18420"/>
    </cofactor>
</comment>
<dbReference type="EMBL" id="VBUF01000003">
    <property type="protein sequence ID" value="TLS71825.1"/>
    <property type="molecule type" value="Genomic_DNA"/>
</dbReference>
<name>A0A5R9H764_9BACT</name>
<evidence type="ECO:0000256" key="3">
    <source>
        <dbReference type="ARBA" id="ARBA00012461"/>
    </source>
</evidence>
<dbReference type="GO" id="GO:0046872">
    <property type="term" value="F:metal ion binding"/>
    <property type="evidence" value="ECO:0007669"/>
    <property type="project" value="UniProtKB-KW"/>
</dbReference>
<dbReference type="EC" id="2.7.7.24" evidence="3 9"/>
<evidence type="ECO:0000256" key="5">
    <source>
        <dbReference type="ARBA" id="ARBA00022695"/>
    </source>
</evidence>
<keyword evidence="5 9" id="KW-0548">Nucleotidyltransferase</keyword>
<keyword evidence="6 9" id="KW-0479">Metal-binding</keyword>
<evidence type="ECO:0000256" key="9">
    <source>
        <dbReference type="RuleBase" id="RU003706"/>
    </source>
</evidence>
<dbReference type="InterPro" id="IPR029044">
    <property type="entry name" value="Nucleotide-diphossugar_trans"/>
</dbReference>
<keyword evidence="4 9" id="KW-0808">Transferase</keyword>
<evidence type="ECO:0000256" key="6">
    <source>
        <dbReference type="ARBA" id="ARBA00022723"/>
    </source>
</evidence>
<proteinExistence type="inferred from homology"/>
<dbReference type="NCBIfam" id="TIGR01207">
    <property type="entry name" value="rmlA"/>
    <property type="match status" value="1"/>
</dbReference>
<dbReference type="Proteomes" id="UP000308001">
    <property type="component" value="Unassembled WGS sequence"/>
</dbReference>
<evidence type="ECO:0000313" key="12">
    <source>
        <dbReference type="Proteomes" id="UP000308001"/>
    </source>
</evidence>
<dbReference type="GO" id="GO:0008879">
    <property type="term" value="F:glucose-1-phosphate thymidylyltransferase activity"/>
    <property type="evidence" value="ECO:0007669"/>
    <property type="project" value="UniProtKB-EC"/>
</dbReference>
<dbReference type="PANTHER" id="PTHR43532:SF1">
    <property type="entry name" value="GLUCOSE-1-PHOSPHATE THYMIDYLYLTRANSFERASE 1"/>
    <property type="match status" value="1"/>
</dbReference>
<evidence type="ECO:0000256" key="7">
    <source>
        <dbReference type="ARBA" id="ARBA00022842"/>
    </source>
</evidence>
<dbReference type="InterPro" id="IPR005835">
    <property type="entry name" value="NTP_transferase_dom"/>
</dbReference>
<evidence type="ECO:0000256" key="1">
    <source>
        <dbReference type="ARBA" id="ARBA00001946"/>
    </source>
</evidence>
<comment type="caution">
    <text evidence="11">The sequence shown here is derived from an EMBL/GenBank/DDBJ whole genome shotgun (WGS) entry which is preliminary data.</text>
</comment>
<sequence>MKGIILAGGSGTRLYPITKGVSKQLVPIYDKPMIYYPLSVLMLAGIKEVLIITTPQDQQSFINLLGDGSELGMRFEYVVQANPDGLAQAFILGEEFLDGDDACLVLGDNIFYGHGLTKLLSQSIKNIKDENKATVFGYYVKDPERYGVAEFNENGDVISIEEKPKNPKSNYAVVGLYFYPNDVVKKAKNVKPSDRGELEITTLNQDYLNENRLKVELMGRGYAWLDTGTHESLLEASSFIQTIENRQSLKVACLEEIAYEMGYITKEKLLELAEPLKKNQYGQYLIARANQPRKMK</sequence>
<dbReference type="Pfam" id="PF00483">
    <property type="entry name" value="NTP_transferase"/>
    <property type="match status" value="1"/>
</dbReference>
<dbReference type="SUPFAM" id="SSF53448">
    <property type="entry name" value="Nucleotide-diphospho-sugar transferases"/>
    <property type="match status" value="1"/>
</dbReference>
<evidence type="ECO:0000313" key="11">
    <source>
        <dbReference type="EMBL" id="TLS71825.1"/>
    </source>
</evidence>